<name>A0A1B0BZA4_9MUSC</name>
<evidence type="ECO:0000313" key="2">
    <source>
        <dbReference type="Proteomes" id="UP000092460"/>
    </source>
</evidence>
<sequence length="81" mass="9162">MLLTEINIVLNWHPRCLSYPLKVGKLLEDTLQLAEDIGLDVTGFVCDRGTVNTGVVKKFLNGIFNRTRRDGSIHQKLPQKL</sequence>
<dbReference type="AlphaFoldDB" id="A0A1B0BZA4"/>
<dbReference type="EMBL" id="JXJN01023041">
    <property type="status" value="NOT_ANNOTATED_CDS"/>
    <property type="molecule type" value="Genomic_DNA"/>
</dbReference>
<organism evidence="1 2">
    <name type="scientific">Glossina palpalis gambiensis</name>
    <dbReference type="NCBI Taxonomy" id="67801"/>
    <lineage>
        <taxon>Eukaryota</taxon>
        <taxon>Metazoa</taxon>
        <taxon>Ecdysozoa</taxon>
        <taxon>Arthropoda</taxon>
        <taxon>Hexapoda</taxon>
        <taxon>Insecta</taxon>
        <taxon>Pterygota</taxon>
        <taxon>Neoptera</taxon>
        <taxon>Endopterygota</taxon>
        <taxon>Diptera</taxon>
        <taxon>Brachycera</taxon>
        <taxon>Muscomorpha</taxon>
        <taxon>Hippoboscoidea</taxon>
        <taxon>Glossinidae</taxon>
        <taxon>Glossina</taxon>
    </lineage>
</organism>
<keyword evidence="2" id="KW-1185">Reference proteome</keyword>
<dbReference type="VEuPathDB" id="VectorBase:GPPI044931"/>
<dbReference type="Proteomes" id="UP000092460">
    <property type="component" value="Unassembled WGS sequence"/>
</dbReference>
<reference evidence="2" key="1">
    <citation type="submission" date="2015-01" db="EMBL/GenBank/DDBJ databases">
        <authorList>
            <person name="Aksoy S."/>
            <person name="Warren W."/>
            <person name="Wilson R.K."/>
        </authorList>
    </citation>
    <scope>NUCLEOTIDE SEQUENCE [LARGE SCALE GENOMIC DNA]</scope>
    <source>
        <strain evidence="2">IAEA</strain>
    </source>
</reference>
<accession>A0A1B0BZA4</accession>
<dbReference type="EnsemblMetazoa" id="GPPI044931-RA">
    <property type="protein sequence ID" value="GPPI044931-PA"/>
    <property type="gene ID" value="GPPI044931"/>
</dbReference>
<evidence type="ECO:0000313" key="1">
    <source>
        <dbReference type="EnsemblMetazoa" id="GPPI044931-PA"/>
    </source>
</evidence>
<protein>
    <submittedName>
        <fullName evidence="1">Uncharacterized protein</fullName>
    </submittedName>
</protein>
<reference evidence="1" key="2">
    <citation type="submission" date="2020-05" db="UniProtKB">
        <authorList>
            <consortium name="EnsemblMetazoa"/>
        </authorList>
    </citation>
    <scope>IDENTIFICATION</scope>
    <source>
        <strain evidence="1">IAEA</strain>
    </source>
</reference>
<proteinExistence type="predicted"/>